<keyword evidence="5" id="KW-0238">DNA-binding</keyword>
<dbReference type="InterPro" id="IPR052069">
    <property type="entry name" value="Ca-reg_mRNA-binding_domain"/>
</dbReference>
<gene>
    <name evidence="5" type="ORF">GCM10008111_02040</name>
</gene>
<dbReference type="InterPro" id="IPR019844">
    <property type="entry name" value="CSD_CS"/>
</dbReference>
<dbReference type="Gene3D" id="2.40.50.140">
    <property type="entry name" value="Nucleic acid-binding proteins"/>
    <property type="match status" value="1"/>
</dbReference>
<evidence type="ECO:0000256" key="3">
    <source>
        <dbReference type="SAM" id="Phobius"/>
    </source>
</evidence>
<dbReference type="CDD" id="cd04458">
    <property type="entry name" value="CSP_CDS"/>
    <property type="match status" value="1"/>
</dbReference>
<feature type="transmembrane region" description="Helical" evidence="3">
    <location>
        <begin position="81"/>
        <end position="100"/>
    </location>
</feature>
<dbReference type="PANTHER" id="PTHR12962:SF1">
    <property type="entry name" value="COLD SHOCK DOMAIN-CONTAINING PROTEIN CG9705"/>
    <property type="match status" value="1"/>
</dbReference>
<feature type="transmembrane region" description="Helical" evidence="3">
    <location>
        <begin position="106"/>
        <end position="125"/>
    </location>
</feature>
<keyword evidence="6" id="KW-1185">Reference proteome</keyword>
<feature type="domain" description="CSD" evidence="4">
    <location>
        <begin position="2"/>
        <end position="67"/>
    </location>
</feature>
<evidence type="ECO:0000313" key="6">
    <source>
        <dbReference type="Proteomes" id="UP000634667"/>
    </source>
</evidence>
<dbReference type="InterPro" id="IPR010718">
    <property type="entry name" value="DUF1294"/>
</dbReference>
<dbReference type="RefSeq" id="WP_189479558.1">
    <property type="nucleotide sequence ID" value="NZ_BMYR01000001.1"/>
</dbReference>
<dbReference type="SMART" id="SM00357">
    <property type="entry name" value="CSP"/>
    <property type="match status" value="1"/>
</dbReference>
<name>A0ABQ2WFK5_9ALTE</name>
<keyword evidence="1" id="KW-0597">Phosphoprotein</keyword>
<evidence type="ECO:0000259" key="4">
    <source>
        <dbReference type="PROSITE" id="PS51857"/>
    </source>
</evidence>
<evidence type="ECO:0000313" key="5">
    <source>
        <dbReference type="EMBL" id="GGW49847.1"/>
    </source>
</evidence>
<dbReference type="Proteomes" id="UP000634667">
    <property type="component" value="Unassembled WGS sequence"/>
</dbReference>
<sequence length="197" mass="22612">MRLKGKITQWDDVKGFGFIQPMLNGDRVFLHIKTLQNRQRRPMIGDVVTYSVTQDKSGRSQADSVTFAGETLRVKAAKKGGFWPIALLLIFLAGLLMAVVTQRMPVFVLLAYLLLSVVTFVVYWFDKRKAQTGNWRTPESTLQFCSLIGGWPGALLAQHYLRHKSQKRSFLWQFWSTVLLNVALLLYFYSRDFISLS</sequence>
<protein>
    <submittedName>
        <fullName evidence="5">DNA-binding protein</fullName>
    </submittedName>
</protein>
<dbReference type="Pfam" id="PF06961">
    <property type="entry name" value="DUF1294"/>
    <property type="match status" value="1"/>
</dbReference>
<comment type="subcellular location">
    <subcellularLocation>
        <location evidence="2">Cytoplasm</location>
    </subcellularLocation>
</comment>
<dbReference type="SUPFAM" id="SSF50249">
    <property type="entry name" value="Nucleic acid-binding proteins"/>
    <property type="match status" value="1"/>
</dbReference>
<dbReference type="EMBL" id="BMYR01000001">
    <property type="protein sequence ID" value="GGW49847.1"/>
    <property type="molecule type" value="Genomic_DNA"/>
</dbReference>
<dbReference type="PANTHER" id="PTHR12962">
    <property type="entry name" value="CALCIUM-REGULATED HEAT STABLE PROTEIN CRHSP-24-RELATED"/>
    <property type="match status" value="1"/>
</dbReference>
<dbReference type="PROSITE" id="PS51857">
    <property type="entry name" value="CSD_2"/>
    <property type="match status" value="1"/>
</dbReference>
<feature type="transmembrane region" description="Helical" evidence="3">
    <location>
        <begin position="170"/>
        <end position="189"/>
    </location>
</feature>
<dbReference type="InterPro" id="IPR002059">
    <property type="entry name" value="CSP_DNA-bd"/>
</dbReference>
<dbReference type="InterPro" id="IPR011129">
    <property type="entry name" value="CSD"/>
</dbReference>
<dbReference type="GO" id="GO:0003677">
    <property type="term" value="F:DNA binding"/>
    <property type="evidence" value="ECO:0007669"/>
    <property type="project" value="UniProtKB-KW"/>
</dbReference>
<evidence type="ECO:0000256" key="2">
    <source>
        <dbReference type="RuleBase" id="RU000408"/>
    </source>
</evidence>
<keyword evidence="3" id="KW-1133">Transmembrane helix</keyword>
<reference evidence="6" key="1">
    <citation type="journal article" date="2019" name="Int. J. Syst. Evol. Microbiol.">
        <title>The Global Catalogue of Microorganisms (GCM) 10K type strain sequencing project: providing services to taxonomists for standard genome sequencing and annotation.</title>
        <authorList>
            <consortium name="The Broad Institute Genomics Platform"/>
            <consortium name="The Broad Institute Genome Sequencing Center for Infectious Disease"/>
            <person name="Wu L."/>
            <person name="Ma J."/>
        </authorList>
    </citation>
    <scope>NUCLEOTIDE SEQUENCE [LARGE SCALE GENOMIC DNA]</scope>
    <source>
        <strain evidence="6">KCTC 23723</strain>
    </source>
</reference>
<comment type="caution">
    <text evidence="5">The sequence shown here is derived from an EMBL/GenBank/DDBJ whole genome shotgun (WGS) entry which is preliminary data.</text>
</comment>
<keyword evidence="3" id="KW-0812">Transmembrane</keyword>
<dbReference type="PROSITE" id="PS00352">
    <property type="entry name" value="CSD_1"/>
    <property type="match status" value="1"/>
</dbReference>
<dbReference type="InterPro" id="IPR012340">
    <property type="entry name" value="NA-bd_OB-fold"/>
</dbReference>
<organism evidence="5 6">
    <name type="scientific">Alishewanella tabrizica</name>
    <dbReference type="NCBI Taxonomy" id="671278"/>
    <lineage>
        <taxon>Bacteria</taxon>
        <taxon>Pseudomonadati</taxon>
        <taxon>Pseudomonadota</taxon>
        <taxon>Gammaproteobacteria</taxon>
        <taxon>Alteromonadales</taxon>
        <taxon>Alteromonadaceae</taxon>
        <taxon>Alishewanella</taxon>
    </lineage>
</organism>
<proteinExistence type="predicted"/>
<accession>A0ABQ2WFK5</accession>
<evidence type="ECO:0000256" key="1">
    <source>
        <dbReference type="ARBA" id="ARBA00022553"/>
    </source>
</evidence>
<dbReference type="Pfam" id="PF00313">
    <property type="entry name" value="CSD"/>
    <property type="match status" value="1"/>
</dbReference>
<keyword evidence="3" id="KW-0472">Membrane</keyword>